<dbReference type="SUPFAM" id="SSF54913">
    <property type="entry name" value="GlnB-like"/>
    <property type="match status" value="1"/>
</dbReference>
<dbReference type="InterPro" id="IPR004323">
    <property type="entry name" value="Ion_tolerance_CutA"/>
</dbReference>
<keyword evidence="3" id="KW-1185">Reference proteome</keyword>
<dbReference type="Gene3D" id="3.30.70.120">
    <property type="match status" value="1"/>
</dbReference>
<name>A0A6I6JDY1_9BACT</name>
<dbReference type="InterPro" id="IPR015867">
    <property type="entry name" value="N-reg_PII/ATP_PRibTrfase_C"/>
</dbReference>
<dbReference type="KEGG" id="psel:GM415_13280"/>
<gene>
    <name evidence="2" type="ORF">GM415_13280</name>
</gene>
<evidence type="ECO:0000313" key="3">
    <source>
        <dbReference type="Proteomes" id="UP000428328"/>
    </source>
</evidence>
<accession>A0A6I6JDY1</accession>
<organism evidence="2 3">
    <name type="scientific">Pseudodesulfovibrio cashew</name>
    <dbReference type="NCBI Taxonomy" id="2678688"/>
    <lineage>
        <taxon>Bacteria</taxon>
        <taxon>Pseudomonadati</taxon>
        <taxon>Thermodesulfobacteriota</taxon>
        <taxon>Desulfovibrionia</taxon>
        <taxon>Desulfovibrionales</taxon>
        <taxon>Desulfovibrionaceae</taxon>
    </lineage>
</organism>
<reference evidence="2 3" key="1">
    <citation type="submission" date="2019-11" db="EMBL/GenBank/DDBJ databases">
        <authorList>
            <person name="Zheng R.K."/>
            <person name="Sun C.M."/>
        </authorList>
    </citation>
    <scope>NUCLEOTIDE SEQUENCE [LARGE SCALE GENOMIC DNA]</scope>
    <source>
        <strain evidence="2 3">SRB007</strain>
    </source>
</reference>
<dbReference type="GO" id="GO:0010038">
    <property type="term" value="P:response to metal ion"/>
    <property type="evidence" value="ECO:0007669"/>
    <property type="project" value="InterPro"/>
</dbReference>
<evidence type="ECO:0000313" key="2">
    <source>
        <dbReference type="EMBL" id="QGY41056.1"/>
    </source>
</evidence>
<dbReference type="GO" id="GO:0005507">
    <property type="term" value="F:copper ion binding"/>
    <property type="evidence" value="ECO:0007669"/>
    <property type="project" value="TreeGrafter"/>
</dbReference>
<dbReference type="RefSeq" id="WP_158948952.1">
    <property type="nucleotide sequence ID" value="NZ_CP046400.1"/>
</dbReference>
<dbReference type="Proteomes" id="UP000428328">
    <property type="component" value="Chromosome"/>
</dbReference>
<dbReference type="Pfam" id="PF03091">
    <property type="entry name" value="CutA1"/>
    <property type="match status" value="1"/>
</dbReference>
<proteinExistence type="inferred from homology"/>
<comment type="similarity">
    <text evidence="1">Belongs to the CutA family.</text>
</comment>
<dbReference type="AlphaFoldDB" id="A0A6I6JDY1"/>
<dbReference type="PANTHER" id="PTHR23419:SF8">
    <property type="entry name" value="FI09726P"/>
    <property type="match status" value="1"/>
</dbReference>
<protein>
    <submittedName>
        <fullName evidence="2">Divalent cation tolerance protein CutA</fullName>
    </submittedName>
</protein>
<evidence type="ECO:0000256" key="1">
    <source>
        <dbReference type="ARBA" id="ARBA00010169"/>
    </source>
</evidence>
<dbReference type="InterPro" id="IPR011322">
    <property type="entry name" value="N-reg_PII-like_a/b"/>
</dbReference>
<dbReference type="PANTHER" id="PTHR23419">
    <property type="entry name" value="DIVALENT CATION TOLERANCE CUTA-RELATED"/>
    <property type="match status" value="1"/>
</dbReference>
<sequence length="106" mass="11751">MSEVFMYVTCESEDQAGIIGKALVEERLAACVNILGGMRSLYWWDGAVQQGDETVLIAKTRDDLTDAATDRIKALHPYEVPCVVCLPITGGNDDFLEWIRAETGRK</sequence>
<dbReference type="EMBL" id="CP046400">
    <property type="protein sequence ID" value="QGY41056.1"/>
    <property type="molecule type" value="Genomic_DNA"/>
</dbReference>